<evidence type="ECO:0000259" key="3">
    <source>
        <dbReference type="Pfam" id="PF12146"/>
    </source>
</evidence>
<accession>A8I3S2</accession>
<dbReference type="InterPro" id="IPR022742">
    <property type="entry name" value="Hydrolase_4"/>
</dbReference>
<dbReference type="Gene3D" id="3.40.50.1820">
    <property type="entry name" value="alpha/beta hydrolase"/>
    <property type="match status" value="1"/>
</dbReference>
<dbReference type="eggNOG" id="COG1647">
    <property type="taxonomic scope" value="Bacteria"/>
</dbReference>
<name>A8I3S2_AZOC5</name>
<gene>
    <name evidence="4" type="ordered locus">AZC_1648</name>
</gene>
<dbReference type="InterPro" id="IPR050471">
    <property type="entry name" value="AB_hydrolase"/>
</dbReference>
<feature type="region of interest" description="Disordered" evidence="2">
    <location>
        <begin position="269"/>
        <end position="292"/>
    </location>
</feature>
<dbReference type="MEROPS" id="S09.946"/>
<feature type="domain" description="Serine aminopeptidase S33" evidence="3">
    <location>
        <begin position="18"/>
        <end position="249"/>
    </location>
</feature>
<evidence type="ECO:0000256" key="2">
    <source>
        <dbReference type="SAM" id="MobiDB-lite"/>
    </source>
</evidence>
<protein>
    <submittedName>
        <fullName evidence="4">Putative esterase</fullName>
    </submittedName>
</protein>
<evidence type="ECO:0000313" key="5">
    <source>
        <dbReference type="Proteomes" id="UP000000270"/>
    </source>
</evidence>
<feature type="active site" description="Nucleophile" evidence="1">
    <location>
        <position position="92"/>
    </location>
</feature>
<evidence type="ECO:0000256" key="1">
    <source>
        <dbReference type="PIRSR" id="PIRSR017388-1"/>
    </source>
</evidence>
<dbReference type="HOGENOM" id="CLU_076594_1_0_5"/>
<dbReference type="Pfam" id="PF12146">
    <property type="entry name" value="Hydrolase_4"/>
    <property type="match status" value="1"/>
</dbReference>
<reference evidence="4 5" key="6">
    <citation type="journal article" date="2011" name="Appl. Environ. Microbiol.">
        <title>Involvement of the azorhizobial chromosome partition gene (parA) in the onset of bacteroid differentiation during Sesbania rostrata stem nodule development.</title>
        <authorList>
            <person name="Liu CT."/>
            <person name="Lee KB."/>
            <person name="Wang YS."/>
            <person name="Peng MH."/>
            <person name="Lee KT."/>
            <person name="Suzuki S."/>
            <person name="Suzuki T."/>
            <person name="Oyaizu H."/>
        </authorList>
    </citation>
    <scope>NUCLEOTIDE SEQUENCE [LARGE SCALE GENOMIC DNA]</scope>
    <source>
        <strain evidence="5">ATCC 43989 / DSM 5975 / JCM 20966 / LMG 6465 / NBRC 14845 / NCIMB 13405 / ORS 571</strain>
    </source>
</reference>
<feature type="active site" description="Charge relay system" evidence="1">
    <location>
        <position position="214"/>
    </location>
</feature>
<reference evidence="5" key="2">
    <citation type="submission" date="2007-04" db="EMBL/GenBank/DDBJ databases">
        <title>Complete genome sequence of the nitrogen-fixing bacterium Azorhizobium caulinodans ORS571.</title>
        <authorList>
            <person name="Lee K.B."/>
            <person name="Backer P.D."/>
            <person name="Aono T."/>
            <person name="Liu C.T."/>
            <person name="Suzuki S."/>
            <person name="Suzuki T."/>
            <person name="Kaneko T."/>
            <person name="Yamada M."/>
            <person name="Tabata S."/>
            <person name="Kupfer D.M."/>
            <person name="Najar F.Z."/>
            <person name="Wiley G.B."/>
            <person name="Roe B."/>
            <person name="Binnewies T."/>
            <person name="Ussery D."/>
            <person name="Vereecke D."/>
            <person name="Gevers D."/>
            <person name="Holsters M."/>
            <person name="Oyaizu H."/>
        </authorList>
    </citation>
    <scope>NUCLEOTIDE SEQUENCE [LARGE SCALE GENOMIC DNA]</scope>
    <source>
        <strain evidence="5">ATCC 43989 / DSM 5975 / JCM 20966 / LMG 6465 / NBRC 14845 / NCIMB 13405 / ORS 571</strain>
    </source>
</reference>
<reference evidence="4 5" key="5">
    <citation type="journal article" date="2010" name="Appl. Environ. Microbiol.">
        <title>phrR-like gene praR of Azorhizobium caulinodans ORS571 is essential for symbiosis with Sesbania rostrata and is involved in expression of reb genes.</title>
        <authorList>
            <person name="Akiba N."/>
            <person name="Aono T."/>
            <person name="Toyazaki H."/>
            <person name="Sato S."/>
            <person name="Oyaizu H."/>
        </authorList>
    </citation>
    <scope>NUCLEOTIDE SEQUENCE [LARGE SCALE GENOMIC DNA]</scope>
    <source>
        <strain evidence="5">ATCC 43989 / DSM 5975 / JCM 20966 / LMG 6465 / NBRC 14845 / NCIMB 13405 / ORS 571</strain>
    </source>
</reference>
<proteinExistence type="predicted"/>
<dbReference type="InterPro" id="IPR012354">
    <property type="entry name" value="Esterase_lipase"/>
</dbReference>
<dbReference type="KEGG" id="azc:AZC_1648"/>
<dbReference type="EMBL" id="AP009384">
    <property type="protein sequence ID" value="BAF87646.1"/>
    <property type="molecule type" value="Genomic_DNA"/>
</dbReference>
<sequence length="292" mass="31757">MMAIIDRSFMIEGGPVGVLLIHGLGGTPVEMREVARALAAGGHTVLCCQLAGHGGSMDDLTSTGFEDWYDSALAGLATLEQRCERVVVGGLSMGAVLAALLAARQPERVAGLVMLAPTLRYDGWSIPWYSFLLPLLINTPIGRRYQFEEREPYGVKDERVRAVIVRALRQGSGDAGLTATPSAALRELWRLVAALRPLLGAIRQRTLLVHARHDDVASLRNALYLQRHLGGPVDSLILEDSYHLVTLDRQRHLVTERVLSFVDALTAPKSNPKARRPAARAALVPQEMGHVA</sequence>
<dbReference type="AlphaFoldDB" id="A8I3S2"/>
<reference evidence="4 5" key="4">
    <citation type="journal article" date="2009" name="Appl. Environ. Microbiol.">
        <title>Comparative genome-wide transcriptional profiling of Azorhizobium caulinodans ORS571 grown under free-living and symbiotic conditions.</title>
        <authorList>
            <person name="Tsukada S."/>
            <person name="Aono T."/>
            <person name="Akiba N."/>
            <person name="Lee KB."/>
            <person name="Liu CT."/>
            <person name="Toyazaki H."/>
            <person name="Oyaizu H."/>
        </authorList>
    </citation>
    <scope>NUCLEOTIDE SEQUENCE [LARGE SCALE GENOMIC DNA]</scope>
    <source>
        <strain evidence="5">ATCC 43989 / DSM 5975 / JCM 20966 / LMG 6465 / NBRC 14845 / NCIMB 13405 / ORS 571</strain>
    </source>
</reference>
<dbReference type="InterPro" id="IPR000073">
    <property type="entry name" value="AB_hydrolase_1"/>
</dbReference>
<evidence type="ECO:0000313" key="4">
    <source>
        <dbReference type="EMBL" id="BAF87646.1"/>
    </source>
</evidence>
<keyword evidence="5" id="KW-1185">Reference proteome</keyword>
<dbReference type="PANTHER" id="PTHR43433">
    <property type="entry name" value="HYDROLASE, ALPHA/BETA FOLD FAMILY PROTEIN"/>
    <property type="match status" value="1"/>
</dbReference>
<dbReference type="STRING" id="438753.AZC_1648"/>
<dbReference type="InterPro" id="IPR029058">
    <property type="entry name" value="AB_hydrolase_fold"/>
</dbReference>
<dbReference type="GO" id="GO:0052689">
    <property type="term" value="F:carboxylic ester hydrolase activity"/>
    <property type="evidence" value="ECO:0007669"/>
    <property type="project" value="InterPro"/>
</dbReference>
<dbReference type="SUPFAM" id="SSF53474">
    <property type="entry name" value="alpha/beta-Hydrolases"/>
    <property type="match status" value="1"/>
</dbReference>
<organism evidence="4 5">
    <name type="scientific">Azorhizobium caulinodans (strain ATCC 43989 / DSM 5975 / JCM 20966 / LMG 6465 / NBRC 14845 / NCIMB 13405 / ORS 571)</name>
    <dbReference type="NCBI Taxonomy" id="438753"/>
    <lineage>
        <taxon>Bacteria</taxon>
        <taxon>Pseudomonadati</taxon>
        <taxon>Pseudomonadota</taxon>
        <taxon>Alphaproteobacteria</taxon>
        <taxon>Hyphomicrobiales</taxon>
        <taxon>Xanthobacteraceae</taxon>
        <taxon>Azorhizobium</taxon>
    </lineage>
</organism>
<dbReference type="ESTHER" id="azoc5-a8i3s2">
    <property type="family name" value="CarbLipBact_2"/>
</dbReference>
<dbReference type="Proteomes" id="UP000000270">
    <property type="component" value="Chromosome"/>
</dbReference>
<reference evidence="4 5" key="3">
    <citation type="journal article" date="2008" name="BMC Genomics">
        <title>The genome of the versatile nitrogen fixer Azorhizobium caulinodans ORS571.</title>
        <authorList>
            <person name="Lee KB."/>
            <person name="Backer P.D."/>
            <person name="Aono T."/>
            <person name="Liu CT."/>
            <person name="Suzuki S."/>
            <person name="Suzuki T."/>
            <person name="Kaneko T."/>
            <person name="Yamada M."/>
            <person name="Tabata S."/>
            <person name="Kupfer D.M."/>
            <person name="Najar F.Z."/>
            <person name="Wiley G.B."/>
            <person name="Roe B."/>
            <person name="Binnewies T.T."/>
            <person name="Ussery D.W."/>
            <person name="D'Haeze W."/>
            <person name="Herder J.D."/>
            <person name="Gevers D."/>
            <person name="Vereecke D."/>
            <person name="Holsters M."/>
            <person name="Oyaizu H."/>
        </authorList>
    </citation>
    <scope>NUCLEOTIDE SEQUENCE [LARGE SCALE GENOMIC DNA]</scope>
    <source>
        <strain evidence="5">ATCC 43989 / DSM 5975 / JCM 20966 / LMG 6465 / NBRC 14845 / NCIMB 13405 / ORS 571</strain>
    </source>
</reference>
<dbReference type="PIRSF" id="PIRSF017388">
    <property type="entry name" value="Esterase_lipase"/>
    <property type="match status" value="1"/>
</dbReference>
<dbReference type="PRINTS" id="PR00111">
    <property type="entry name" value="ABHYDROLASE"/>
</dbReference>
<reference evidence="4 5" key="1">
    <citation type="journal article" date="2007" name="Appl. Environ. Microbiol.">
        <title>Rhizobial factors required for stem nodule maturation and maintenance in Sesbania rostrata-Azorhizobium caulinodans ORS571 symbiosis.</title>
        <authorList>
            <person name="Suzuki S."/>
            <person name="Aono T."/>
            <person name="Lee KB."/>
            <person name="Suzuki T."/>
            <person name="Liu CT."/>
            <person name="Miwa H."/>
            <person name="Wakao S."/>
            <person name="Iki T."/>
            <person name="Oyaizu H."/>
        </authorList>
    </citation>
    <scope>NUCLEOTIDE SEQUENCE [LARGE SCALE GENOMIC DNA]</scope>
    <source>
        <strain evidence="5">ATCC 43989 / DSM 5975 / JCM 20966 / LMG 6465 / NBRC 14845 / NCIMB 13405 / ORS 571</strain>
    </source>
</reference>
<dbReference type="PANTHER" id="PTHR43433:SF5">
    <property type="entry name" value="AB HYDROLASE-1 DOMAIN-CONTAINING PROTEIN"/>
    <property type="match status" value="1"/>
</dbReference>
<feature type="active site" description="Charge relay system" evidence="1">
    <location>
        <position position="243"/>
    </location>
</feature>